<dbReference type="RefSeq" id="WP_338392535.1">
    <property type="nucleotide sequence ID" value="NZ_AP025314.1"/>
</dbReference>
<keyword evidence="3" id="KW-1185">Reference proteome</keyword>
<dbReference type="SUPFAM" id="SSF82714">
    <property type="entry name" value="Multidrug efflux transporter AcrB TolC docking domain, DN and DC subdomains"/>
    <property type="match status" value="2"/>
</dbReference>
<dbReference type="AlphaFoldDB" id="A0AAU9CSB3"/>
<feature type="transmembrane region" description="Helical" evidence="1">
    <location>
        <begin position="431"/>
        <end position="451"/>
    </location>
</feature>
<dbReference type="PANTHER" id="PTHR32063">
    <property type="match status" value="1"/>
</dbReference>
<feature type="transmembrane region" description="Helical" evidence="1">
    <location>
        <begin position="389"/>
        <end position="410"/>
    </location>
</feature>
<keyword evidence="1" id="KW-1133">Transmembrane helix</keyword>
<accession>A0AAU9CSB3</accession>
<organism evidence="2 3">
    <name type="scientific">Fulvitalea axinellae</name>
    <dbReference type="NCBI Taxonomy" id="1182444"/>
    <lineage>
        <taxon>Bacteria</taxon>
        <taxon>Pseudomonadati</taxon>
        <taxon>Bacteroidota</taxon>
        <taxon>Cytophagia</taxon>
        <taxon>Cytophagales</taxon>
        <taxon>Persicobacteraceae</taxon>
        <taxon>Fulvitalea</taxon>
    </lineage>
</organism>
<evidence type="ECO:0000313" key="2">
    <source>
        <dbReference type="EMBL" id="BDD11013.1"/>
    </source>
</evidence>
<keyword evidence="1" id="KW-0812">Transmembrane</keyword>
<dbReference type="GO" id="GO:0005886">
    <property type="term" value="C:plasma membrane"/>
    <property type="evidence" value="ECO:0007669"/>
    <property type="project" value="TreeGrafter"/>
</dbReference>
<feature type="transmembrane region" description="Helical" evidence="1">
    <location>
        <begin position="528"/>
        <end position="551"/>
    </location>
</feature>
<feature type="transmembrane region" description="Helical" evidence="1">
    <location>
        <begin position="921"/>
        <end position="947"/>
    </location>
</feature>
<dbReference type="SUPFAM" id="SSF82866">
    <property type="entry name" value="Multidrug efflux transporter AcrB transmembrane domain"/>
    <property type="match status" value="2"/>
</dbReference>
<dbReference type="InterPro" id="IPR001036">
    <property type="entry name" value="Acrflvin-R"/>
</dbReference>
<proteinExistence type="predicted"/>
<dbReference type="Gene3D" id="3.30.70.1320">
    <property type="entry name" value="Multidrug efflux transporter AcrB pore domain like"/>
    <property type="match status" value="1"/>
</dbReference>
<dbReference type="Pfam" id="PF00873">
    <property type="entry name" value="ACR_tran"/>
    <property type="match status" value="1"/>
</dbReference>
<reference evidence="2 3" key="1">
    <citation type="submission" date="2021-12" db="EMBL/GenBank/DDBJ databases">
        <title>Genome sequencing of bacteria with rrn-lacking chromosome and rrn-plasmid.</title>
        <authorList>
            <person name="Anda M."/>
            <person name="Iwasaki W."/>
        </authorList>
    </citation>
    <scope>NUCLEOTIDE SEQUENCE [LARGE SCALE GENOMIC DNA]</scope>
    <source>
        <strain evidence="2 3">DSM 100852</strain>
    </source>
</reference>
<dbReference type="GO" id="GO:0042910">
    <property type="term" value="F:xenobiotic transmembrane transporter activity"/>
    <property type="evidence" value="ECO:0007669"/>
    <property type="project" value="TreeGrafter"/>
</dbReference>
<feature type="transmembrane region" description="Helical" evidence="1">
    <location>
        <begin position="895"/>
        <end position="915"/>
    </location>
</feature>
<protein>
    <submittedName>
        <fullName evidence="2">Acriflavin resistance protein</fullName>
    </submittedName>
</protein>
<dbReference type="Gene3D" id="3.30.2090.10">
    <property type="entry name" value="Multidrug efflux transporter AcrB TolC docking domain, DN and DC subdomains"/>
    <property type="match status" value="2"/>
</dbReference>
<dbReference type="EMBL" id="AP025314">
    <property type="protein sequence ID" value="BDD11013.1"/>
    <property type="molecule type" value="Genomic_DNA"/>
</dbReference>
<feature type="transmembrane region" description="Helical" evidence="1">
    <location>
        <begin position="360"/>
        <end position="377"/>
    </location>
</feature>
<feature type="transmembrane region" description="Helical" evidence="1">
    <location>
        <begin position="968"/>
        <end position="987"/>
    </location>
</feature>
<sequence length="1030" mass="113641">MNITKTALNNTRPTIGLFVILFILGLASYGSMPRDDMPPFKVRYALAITRFPGASPERMELLVTDKIEKIIQEVPEVKNITSESRTGISIVTIQLFDEVQDLQPVWDHIRRKIESVQSQLPEGVIKTEFNDEFGDVYGIMVGLTSEGFTFEEQKEYADDVRDALLELPNTGKVEIAGVINQTIYVAYDNAKLAEVGLTKERLEQIIQKSNIVSSGGSIVLGDKRIVLEPTGDYKSVEQIMQTLIPTGENGEGYVYLGDIADVYSGYDDPISEFMKIMGHQGLALAINLKKGANITTLGQEVDELTDQWNARLPYGLKLVRLTSQDLEVQRSVNNFTVNLIQSVVIVLLVMLLFLGWRTGFIVASLIPTTIVVTLFLMEKMGLGLNQITLAALIIALGMLVDNAIVVSESIMVKLEKGIDGFKAACETSKELVIPLLTSSLTTIAAFLSFYLAKSVMGELFGNLVLVVSLALLSSWLISLTLIPMLCVFFLKKKEKSDEEGDGQKGFFGKILVYYSKLQEWSLLNSRKLLTIVVGLFVAAIFGFTVLPFLFFPDSDKNLVYVNMELPLGTRIEETNKMVKKVENYLNDSLLVGPNREAGVTSFSSFLGQGAPKYDLGYTPVQSNTGSAHIIVNTTTGAVNQWVIDKLTAFIFEELPELNTFQVSRLQGGGGSAYPIEVRITGDNIDDLYQLVDQVKARLSSDPGTQNISDDWGVKTKKVVVEIDPLKVDEAGISNSDVAVSLQTTLLGTQTGQFRENDKVIPILLRNERATDVTIDELKDLNVYSQSNGSSVPLAQVARFQIDWQNPQILRRNLKRTITVRSQVKDGFTAAGIMKGVTPWLNENSKNWPLGYSYELGGEANDSKEGIGSIAKNLPISGFIILFLMLMQFNSLRKMGIVAMTIPLGLVGCVLGLLLAGSYFGFFAFLGFISMAGVIVNNAIVLIDRIAIEEKELGKPLFQAIVDAGRQRFRPILLTTFTTAFGLLPLWFDNGMWVPMAVSLIFGLLFGTFLTLVFIPVLIKIFFKAKAPEIK</sequence>
<dbReference type="Gene3D" id="1.20.1640.10">
    <property type="entry name" value="Multidrug efflux transporter AcrB transmembrane domain"/>
    <property type="match status" value="2"/>
</dbReference>
<dbReference type="InterPro" id="IPR027463">
    <property type="entry name" value="AcrB_DN_DC_subdom"/>
</dbReference>
<feature type="transmembrane region" description="Helical" evidence="1">
    <location>
        <begin position="463"/>
        <end position="490"/>
    </location>
</feature>
<dbReference type="Gene3D" id="3.30.70.1440">
    <property type="entry name" value="Multidrug efflux transporter AcrB pore domain"/>
    <property type="match status" value="1"/>
</dbReference>
<dbReference type="PRINTS" id="PR00702">
    <property type="entry name" value="ACRIFLAVINRP"/>
</dbReference>
<feature type="transmembrane region" description="Helical" evidence="1">
    <location>
        <begin position="999"/>
        <end position="1022"/>
    </location>
</feature>
<name>A0AAU9CSB3_9BACT</name>
<dbReference type="KEGG" id="fax:FUAX_34450"/>
<gene>
    <name evidence="2" type="primary">nolG</name>
    <name evidence="2" type="ORF">FUAX_34450</name>
</gene>
<evidence type="ECO:0000313" key="3">
    <source>
        <dbReference type="Proteomes" id="UP001348817"/>
    </source>
</evidence>
<dbReference type="SUPFAM" id="SSF82693">
    <property type="entry name" value="Multidrug efflux transporter AcrB pore domain, PN1, PN2, PC1 and PC2 subdomains"/>
    <property type="match status" value="2"/>
</dbReference>
<evidence type="ECO:0000256" key="1">
    <source>
        <dbReference type="SAM" id="Phobius"/>
    </source>
</evidence>
<dbReference type="PANTHER" id="PTHR32063:SF18">
    <property type="entry name" value="CATION EFFLUX SYSTEM PROTEIN"/>
    <property type="match status" value="1"/>
</dbReference>
<dbReference type="Proteomes" id="UP001348817">
    <property type="component" value="Chromosome"/>
</dbReference>
<keyword evidence="1" id="KW-0472">Membrane</keyword>
<dbReference type="Gene3D" id="3.30.70.1430">
    <property type="entry name" value="Multidrug efflux transporter AcrB pore domain"/>
    <property type="match status" value="2"/>
</dbReference>